<reference evidence="1 2" key="1">
    <citation type="journal article" date="2019" name="Commun. Biol.">
        <title>The bagworm genome reveals a unique fibroin gene that provides high tensile strength.</title>
        <authorList>
            <person name="Kono N."/>
            <person name="Nakamura H."/>
            <person name="Ohtoshi R."/>
            <person name="Tomita M."/>
            <person name="Numata K."/>
            <person name="Arakawa K."/>
        </authorList>
    </citation>
    <scope>NUCLEOTIDE SEQUENCE [LARGE SCALE GENOMIC DNA]</scope>
</reference>
<organism evidence="1 2">
    <name type="scientific">Eumeta variegata</name>
    <name type="common">Bagworm moth</name>
    <name type="synonym">Eumeta japonica</name>
    <dbReference type="NCBI Taxonomy" id="151549"/>
    <lineage>
        <taxon>Eukaryota</taxon>
        <taxon>Metazoa</taxon>
        <taxon>Ecdysozoa</taxon>
        <taxon>Arthropoda</taxon>
        <taxon>Hexapoda</taxon>
        <taxon>Insecta</taxon>
        <taxon>Pterygota</taxon>
        <taxon>Neoptera</taxon>
        <taxon>Endopterygota</taxon>
        <taxon>Lepidoptera</taxon>
        <taxon>Glossata</taxon>
        <taxon>Ditrysia</taxon>
        <taxon>Tineoidea</taxon>
        <taxon>Psychidae</taxon>
        <taxon>Oiketicinae</taxon>
        <taxon>Eumeta</taxon>
    </lineage>
</organism>
<gene>
    <name evidence="1" type="ORF">EVAR_22835_1</name>
</gene>
<proteinExistence type="predicted"/>
<keyword evidence="2" id="KW-1185">Reference proteome</keyword>
<name>A0A4C1VFH2_EUMVA</name>
<comment type="caution">
    <text evidence="1">The sequence shown here is derived from an EMBL/GenBank/DDBJ whole genome shotgun (WGS) entry which is preliminary data.</text>
</comment>
<dbReference type="AlphaFoldDB" id="A0A4C1VFH2"/>
<dbReference type="EMBL" id="BGZK01000332">
    <property type="protein sequence ID" value="GBP37373.1"/>
    <property type="molecule type" value="Genomic_DNA"/>
</dbReference>
<sequence>MLTDEFKEGRPKSIVVTQNMMLCGNEYYKIVMLHNSSYLRTGVSRHKSSGAKTIIRLYMRIHILPTEGCACRSPLRVERGLCCVNAHAVGGEIKRLPHNTIYNYHSSLTKQPPGIGFRINKHGSRRPRTNTSNLYGCR</sequence>
<evidence type="ECO:0000313" key="1">
    <source>
        <dbReference type="EMBL" id="GBP37373.1"/>
    </source>
</evidence>
<protein>
    <submittedName>
        <fullName evidence="1">Uncharacterized protein</fullName>
    </submittedName>
</protein>
<evidence type="ECO:0000313" key="2">
    <source>
        <dbReference type="Proteomes" id="UP000299102"/>
    </source>
</evidence>
<accession>A0A4C1VFH2</accession>
<dbReference type="Proteomes" id="UP000299102">
    <property type="component" value="Unassembled WGS sequence"/>
</dbReference>